<feature type="compositionally biased region" description="Low complexity" evidence="1">
    <location>
        <begin position="72"/>
        <end position="102"/>
    </location>
</feature>
<dbReference type="AlphaFoldDB" id="A0A9N8EF59"/>
<feature type="compositionally biased region" description="Basic and acidic residues" evidence="1">
    <location>
        <begin position="535"/>
        <end position="545"/>
    </location>
</feature>
<evidence type="ECO:0000313" key="3">
    <source>
        <dbReference type="Proteomes" id="UP001153069"/>
    </source>
</evidence>
<gene>
    <name evidence="2" type="ORF">SEMRO_1093_G240440.1</name>
</gene>
<feature type="compositionally biased region" description="Polar residues" evidence="1">
    <location>
        <begin position="502"/>
        <end position="522"/>
    </location>
</feature>
<dbReference type="InterPro" id="IPR003903">
    <property type="entry name" value="UIM_dom"/>
</dbReference>
<accession>A0A9N8EF59</accession>
<name>A0A9N8EF59_9STRA</name>
<feature type="compositionally biased region" description="Polar residues" evidence="1">
    <location>
        <begin position="453"/>
        <end position="462"/>
    </location>
</feature>
<feature type="compositionally biased region" description="Basic and acidic residues" evidence="1">
    <location>
        <begin position="638"/>
        <end position="655"/>
    </location>
</feature>
<feature type="region of interest" description="Disordered" evidence="1">
    <location>
        <begin position="444"/>
        <end position="879"/>
    </location>
</feature>
<dbReference type="OrthoDB" id="206207at2759"/>
<dbReference type="Proteomes" id="UP001153069">
    <property type="component" value="Unassembled WGS sequence"/>
</dbReference>
<feature type="region of interest" description="Disordered" evidence="1">
    <location>
        <begin position="905"/>
        <end position="941"/>
    </location>
</feature>
<feature type="compositionally biased region" description="Low complexity" evidence="1">
    <location>
        <begin position="179"/>
        <end position="199"/>
    </location>
</feature>
<reference evidence="2" key="1">
    <citation type="submission" date="2020-06" db="EMBL/GenBank/DDBJ databases">
        <authorList>
            <consortium name="Plant Systems Biology data submission"/>
        </authorList>
    </citation>
    <scope>NUCLEOTIDE SEQUENCE</scope>
    <source>
        <strain evidence="2">D6</strain>
    </source>
</reference>
<evidence type="ECO:0000256" key="1">
    <source>
        <dbReference type="SAM" id="MobiDB-lite"/>
    </source>
</evidence>
<feature type="compositionally biased region" description="Basic and acidic residues" evidence="1">
    <location>
        <begin position="781"/>
        <end position="794"/>
    </location>
</feature>
<comment type="caution">
    <text evidence="2">The sequence shown here is derived from an EMBL/GenBank/DDBJ whole genome shotgun (WGS) entry which is preliminary data.</text>
</comment>
<proteinExistence type="predicted"/>
<feature type="compositionally biased region" description="Low complexity" evidence="1">
    <location>
        <begin position="715"/>
        <end position="729"/>
    </location>
</feature>
<feature type="compositionally biased region" description="Low complexity" evidence="1">
    <location>
        <begin position="468"/>
        <end position="493"/>
    </location>
</feature>
<dbReference type="EMBL" id="CAICTM010001091">
    <property type="protein sequence ID" value="CAB9520326.1"/>
    <property type="molecule type" value="Genomic_DNA"/>
</dbReference>
<feature type="compositionally biased region" description="Polar residues" evidence="1">
    <location>
        <begin position="678"/>
        <end position="692"/>
    </location>
</feature>
<feature type="compositionally biased region" description="Low complexity" evidence="1">
    <location>
        <begin position="551"/>
        <end position="565"/>
    </location>
</feature>
<dbReference type="Gene3D" id="6.10.140.100">
    <property type="match status" value="1"/>
</dbReference>
<evidence type="ECO:0000313" key="2">
    <source>
        <dbReference type="EMBL" id="CAB9520326.1"/>
    </source>
</evidence>
<organism evidence="2 3">
    <name type="scientific">Seminavis robusta</name>
    <dbReference type="NCBI Taxonomy" id="568900"/>
    <lineage>
        <taxon>Eukaryota</taxon>
        <taxon>Sar</taxon>
        <taxon>Stramenopiles</taxon>
        <taxon>Ochrophyta</taxon>
        <taxon>Bacillariophyta</taxon>
        <taxon>Bacillariophyceae</taxon>
        <taxon>Bacillariophycidae</taxon>
        <taxon>Naviculales</taxon>
        <taxon>Naviculaceae</taxon>
        <taxon>Seminavis</taxon>
    </lineage>
</organism>
<feature type="region of interest" description="Disordered" evidence="1">
    <location>
        <begin position="389"/>
        <end position="409"/>
    </location>
</feature>
<protein>
    <submittedName>
        <fullName evidence="2">Uncharacterized protein</fullName>
    </submittedName>
</protein>
<feature type="region of interest" description="Disordered" evidence="1">
    <location>
        <begin position="1"/>
        <end position="261"/>
    </location>
</feature>
<feature type="compositionally biased region" description="Polar residues" evidence="1">
    <location>
        <begin position="146"/>
        <end position="155"/>
    </location>
</feature>
<feature type="compositionally biased region" description="Gly residues" evidence="1">
    <location>
        <begin position="566"/>
        <end position="579"/>
    </location>
</feature>
<feature type="compositionally biased region" description="Low complexity" evidence="1">
    <location>
        <begin position="22"/>
        <end position="32"/>
    </location>
</feature>
<feature type="compositionally biased region" description="Low complexity" evidence="1">
    <location>
        <begin position="208"/>
        <end position="221"/>
    </location>
</feature>
<sequence length="1009" mass="107898">MASRLPAASSIPLRTPEEEVEVPVPESHSSVSNLKKSTSLGELKRESSTGSGSQNSGDDDNYPQKAAKPQEEAYPPAAAAAAPPAAAAGRVAYRRSSSSSEDSPPPAGVAAARLPRDDNLYASLVRYQEENDDNTTVSMPSDALRSVSTGWYSVQSDDDRKIPARPTGGTYEGTAASMSSVGRASNSQSSNSSGYTTPSPGNPHFRRASSTSSGGSFRGGLFPPPTYPATRRTSSGSRTPPPPSASTRAASAGLPTVVHHDDMDDQTALSSIVASTTEEGFAPFSRFPLGVLEEADNTGMNMATGHNNSEFACLSAAAQLAQESNMGNMIETTRSAPNPYESGAGGTGMHVPPSRGDPNSNWDDMEIAFQNLMSPSSQLALEIHQLQPKPNGGNRMDHSATTPCEQPPCRTRAAGDNVNFEPISHQCPPPPPMNDYTRMQQTLGMTDLPAPPGSTSATQSVASIGGMSQQSASQASSSAAPPRSTLSMPSSSSTDQGPACSPTKNTNNTKLPASSSSTNNGDPTAEEQYQIWKQIQEELERKEMELALQLSTANDGSNNNNAGNGTASGGTSGGGGGGSASYPCQNPKPPTAESGSGGGANGEEEIDEEEALKVALRISEEEANAATNNDNDNEEDEIARALRLSEEQAEEDRRRLQQLQEQAGEMSEEEQLRLAIEQSMQQDAQSSATPGSFRQEDQNDDGGVDEEMRRALAESLQQPHQQNQSLPQHVENEIESTNVGDDDGMDEDMRLALRLSQQMEEEERRLRDGFAPQEPQIPPEHLSDGRADSFRDHMQAFPGHEMSSSRAPASMDDSGTMPPIRPTQAPTSPGLNQPMRNQQQADRPVSRWKNRLMGGSNHDNDHPMDPLDIPDSIPPHHPSREDIQELSLSQHQKQNAYLQNYKATQGGGRVHAPDDGNDMPPVSRPQRRGQQQHWPPSDPGVNVVDIDKESRDVMVREGQSETRAAIMQGHSQIVTCRGCLGKLHAPMNCALVFCPTCNTVSPLDDSHYG</sequence>
<feature type="compositionally biased region" description="Low complexity" evidence="1">
    <location>
        <begin position="228"/>
        <end position="238"/>
    </location>
</feature>
<feature type="compositionally biased region" description="Polar residues" evidence="1">
    <location>
        <begin position="824"/>
        <end position="841"/>
    </location>
</feature>
<dbReference type="PROSITE" id="PS50330">
    <property type="entry name" value="UIM"/>
    <property type="match status" value="3"/>
</dbReference>
<keyword evidence="3" id="KW-1185">Reference proteome</keyword>
<dbReference type="SMART" id="SM00726">
    <property type="entry name" value="UIM"/>
    <property type="match status" value="5"/>
</dbReference>